<evidence type="ECO:0000256" key="8">
    <source>
        <dbReference type="ARBA" id="ARBA00048924"/>
    </source>
</evidence>
<evidence type="ECO:0000313" key="12">
    <source>
        <dbReference type="Proteomes" id="UP001649230"/>
    </source>
</evidence>
<evidence type="ECO:0000256" key="3">
    <source>
        <dbReference type="ARBA" id="ARBA00010712"/>
    </source>
</evidence>
<evidence type="ECO:0000256" key="9">
    <source>
        <dbReference type="RuleBase" id="RU365045"/>
    </source>
</evidence>
<accession>A0ABY3SEL4</accession>
<evidence type="ECO:0000256" key="6">
    <source>
        <dbReference type="ARBA" id="ARBA00022679"/>
    </source>
</evidence>
<organism evidence="11 12">
    <name type="scientific">Paenibacillus hexagrammi</name>
    <dbReference type="NCBI Taxonomy" id="2908839"/>
    <lineage>
        <taxon>Bacteria</taxon>
        <taxon>Bacillati</taxon>
        <taxon>Bacillota</taxon>
        <taxon>Bacilli</taxon>
        <taxon>Bacillales</taxon>
        <taxon>Paenibacillaceae</taxon>
        <taxon>Paenibacillus</taxon>
    </lineage>
</organism>
<sequence length="168" mass="18728">MKQVQTESCLIRKARALDGKAVWKLVADSGKLDVNSAYCYIMLCEFFSETCYIAEIDGKPAGFVSSYVLPDHPDMLFVWQIVVAREYQGRGIAASLLQELVSSEACRQVRYVQATISPSNTASQTLFRRLASDLQAKLEIKEGFPATLFPGDAHEDEDLIQIGPFNKK</sequence>
<reference evidence="11 12" key="1">
    <citation type="journal article" date="2024" name="Int. J. Syst. Evol. Microbiol.">
        <title>Paenibacillus hexagrammi sp. nov., a novel bacterium isolated from the gut content of Hexagrammos agrammus.</title>
        <authorList>
            <person name="Jung H.K."/>
            <person name="Kim D.G."/>
            <person name="Zin H."/>
            <person name="Park J."/>
            <person name="Jung H."/>
            <person name="Kim Y.O."/>
            <person name="Kong H.J."/>
            <person name="Kim J.W."/>
            <person name="Kim Y.S."/>
        </authorList>
    </citation>
    <scope>NUCLEOTIDE SEQUENCE [LARGE SCALE GENOMIC DNA]</scope>
    <source>
        <strain evidence="11 12">YPD9-1</strain>
    </source>
</reference>
<evidence type="ECO:0000256" key="7">
    <source>
        <dbReference type="ARBA" id="ARBA00023315"/>
    </source>
</evidence>
<keyword evidence="7 9" id="KW-0012">Acyltransferase</keyword>
<dbReference type="Gene3D" id="3.40.630.30">
    <property type="match status" value="1"/>
</dbReference>
<dbReference type="InterPro" id="IPR016181">
    <property type="entry name" value="Acyl_CoA_acyltransferase"/>
</dbReference>
<dbReference type="EC" id="2.3.1.178" evidence="4 9"/>
<evidence type="ECO:0000256" key="4">
    <source>
        <dbReference type="ARBA" id="ARBA00012355"/>
    </source>
</evidence>
<comment type="similarity">
    <text evidence="3 9">Belongs to the acetyltransferase family. EctA subfamily.</text>
</comment>
<dbReference type="RefSeq" id="WP_235118695.1">
    <property type="nucleotide sequence ID" value="NZ_CP090978.1"/>
</dbReference>
<dbReference type="SUPFAM" id="SSF55729">
    <property type="entry name" value="Acyl-CoA N-acyltransferases (Nat)"/>
    <property type="match status" value="1"/>
</dbReference>
<evidence type="ECO:0000256" key="1">
    <source>
        <dbReference type="ARBA" id="ARBA00003741"/>
    </source>
</evidence>
<gene>
    <name evidence="9 11" type="primary">ectA</name>
    <name evidence="11" type="ORF">L0M14_21985</name>
</gene>
<dbReference type="NCBIfam" id="TIGR02406">
    <property type="entry name" value="ectoine_EctA"/>
    <property type="match status" value="1"/>
</dbReference>
<evidence type="ECO:0000313" key="11">
    <source>
        <dbReference type="EMBL" id="UJF32351.1"/>
    </source>
</evidence>
<dbReference type="Proteomes" id="UP001649230">
    <property type="component" value="Chromosome"/>
</dbReference>
<dbReference type="InterPro" id="IPR000182">
    <property type="entry name" value="GNAT_dom"/>
</dbReference>
<dbReference type="GO" id="GO:0033816">
    <property type="term" value="F:diaminobutyrate acetyltransferase activity"/>
    <property type="evidence" value="ECO:0007669"/>
    <property type="project" value="UniProtKB-EC"/>
</dbReference>
<comment type="pathway">
    <text evidence="2 9">Amine and polyamine biosynthesis; ectoine biosynthesis; L-ectoine from L-aspartate 4-semialdehyde: step 2/3.</text>
</comment>
<proteinExistence type="inferred from homology"/>
<dbReference type="InterPro" id="IPR012772">
    <property type="entry name" value="Ectoine_EctA"/>
</dbReference>
<evidence type="ECO:0000256" key="2">
    <source>
        <dbReference type="ARBA" id="ARBA00004978"/>
    </source>
</evidence>
<evidence type="ECO:0000259" key="10">
    <source>
        <dbReference type="PROSITE" id="PS51186"/>
    </source>
</evidence>
<feature type="domain" description="N-acetyltransferase" evidence="10">
    <location>
        <begin position="9"/>
        <end position="163"/>
    </location>
</feature>
<dbReference type="EMBL" id="CP090978">
    <property type="protein sequence ID" value="UJF32351.1"/>
    <property type="molecule type" value="Genomic_DNA"/>
</dbReference>
<comment type="function">
    <text evidence="1 9">Catalyzes the acetylation of L-2,4-diaminobutyrate (DABA) to gamma-N-acetyl-alpha,gamma-diaminobutyric acid (ADABA) with acetyl coenzyme A.</text>
</comment>
<name>A0ABY3SEL4_9BACL</name>
<comment type="catalytic activity">
    <reaction evidence="8 9">
        <text>L-2,4-diaminobutanoate + acetyl-CoA = (2S)-4-acetamido-2-aminobutanoate + CoA + H(+)</text>
        <dbReference type="Rhea" id="RHEA:16901"/>
        <dbReference type="ChEBI" id="CHEBI:15378"/>
        <dbReference type="ChEBI" id="CHEBI:57287"/>
        <dbReference type="ChEBI" id="CHEBI:57288"/>
        <dbReference type="ChEBI" id="CHEBI:58761"/>
        <dbReference type="ChEBI" id="CHEBI:58929"/>
        <dbReference type="EC" id="2.3.1.178"/>
    </reaction>
</comment>
<dbReference type="Pfam" id="PF00583">
    <property type="entry name" value="Acetyltransf_1"/>
    <property type="match status" value="1"/>
</dbReference>
<keyword evidence="12" id="KW-1185">Reference proteome</keyword>
<dbReference type="PROSITE" id="PS51186">
    <property type="entry name" value="GNAT"/>
    <property type="match status" value="1"/>
</dbReference>
<dbReference type="CDD" id="cd04301">
    <property type="entry name" value="NAT_SF"/>
    <property type="match status" value="1"/>
</dbReference>
<evidence type="ECO:0000256" key="5">
    <source>
        <dbReference type="ARBA" id="ARBA00017935"/>
    </source>
</evidence>
<protein>
    <recommendedName>
        <fullName evidence="5 9">L-2,4-diaminobutyric acid acetyltransferase</fullName>
        <shortName evidence="9">DABA acetyltransferase</shortName>
        <ecNumber evidence="4 9">2.3.1.178</ecNumber>
    </recommendedName>
</protein>
<keyword evidence="6 9" id="KW-0808">Transferase</keyword>